<dbReference type="AlphaFoldDB" id="A0A1N7SGV8"/>
<gene>
    <name evidence="1" type="ORF">BN2476_500103</name>
</gene>
<proteinExistence type="predicted"/>
<organism evidence="1 2">
    <name type="scientific">Paraburkholderia piptadeniae</name>
    <dbReference type="NCBI Taxonomy" id="1701573"/>
    <lineage>
        <taxon>Bacteria</taxon>
        <taxon>Pseudomonadati</taxon>
        <taxon>Pseudomonadota</taxon>
        <taxon>Betaproteobacteria</taxon>
        <taxon>Burkholderiales</taxon>
        <taxon>Burkholderiaceae</taxon>
        <taxon>Paraburkholderia</taxon>
    </lineage>
</organism>
<comment type="caution">
    <text evidence="1">The sequence shown here is derived from an EMBL/GenBank/DDBJ whole genome shotgun (WGS) entry which is preliminary data.</text>
</comment>
<name>A0A1N7SGV8_9BURK</name>
<dbReference type="Proteomes" id="UP000195569">
    <property type="component" value="Unassembled WGS sequence"/>
</dbReference>
<protein>
    <recommendedName>
        <fullName evidence="3">4-hydroxy-tetrahydrodipicolinate synthase</fullName>
    </recommendedName>
</protein>
<keyword evidence="2" id="KW-1185">Reference proteome</keyword>
<evidence type="ECO:0008006" key="3">
    <source>
        <dbReference type="Google" id="ProtNLM"/>
    </source>
</evidence>
<reference evidence="1" key="1">
    <citation type="submission" date="2016-12" db="EMBL/GenBank/DDBJ databases">
        <authorList>
            <person name="Moulin L."/>
        </authorList>
    </citation>
    <scope>NUCLEOTIDE SEQUENCE [LARGE SCALE GENOMIC DNA]</scope>
    <source>
        <strain evidence="1">STM 7183</strain>
    </source>
</reference>
<sequence>MPDNRRAFRCLHAGRPDEIGDFGLDHWRAACGRIVRDSLPHLPVPPPQQIHGFLEVLCVPGKGWPSQSIKLAEAIVGLGTEPVRPPRLPLAGDQRKAVEALIRHSIETRPALPKL</sequence>
<evidence type="ECO:0000313" key="2">
    <source>
        <dbReference type="Proteomes" id="UP000195569"/>
    </source>
</evidence>
<evidence type="ECO:0000313" key="1">
    <source>
        <dbReference type="EMBL" id="SIT46219.1"/>
    </source>
</evidence>
<accession>A0A1N7SGV8</accession>
<dbReference type="EMBL" id="CYGY02000050">
    <property type="protein sequence ID" value="SIT46219.1"/>
    <property type="molecule type" value="Genomic_DNA"/>
</dbReference>